<sequence length="222" mass="24916">MRILLVEDDLSLGDGLCVALRREGFTADWLTDGVQALQAVAQEQFDLVILDLGLPRMDGITVLTKLREKSIDIPVLVLTARDGIEDRVGGLDAGADDYVVKPFDLVEIIARIRAIVRRSKGRAISVINHGEIELQPDSMQVKYKDQDVQLTRREFALLSELISRPGHVYTRDALVQSLYGWGEEVESNALEVHVHHLRKKFYSELIRTIRGVGYVIEKIAGE</sequence>
<dbReference type="GO" id="GO:0006355">
    <property type="term" value="P:regulation of DNA-templated transcription"/>
    <property type="evidence" value="ECO:0007669"/>
    <property type="project" value="InterPro"/>
</dbReference>
<evidence type="ECO:0000259" key="10">
    <source>
        <dbReference type="PROSITE" id="PS50110"/>
    </source>
</evidence>
<dbReference type="InterPro" id="IPR039420">
    <property type="entry name" value="WalR-like"/>
</dbReference>
<dbReference type="CDD" id="cd17624">
    <property type="entry name" value="REC_OmpR_PmrA-like"/>
    <property type="match status" value="1"/>
</dbReference>
<feature type="domain" description="Response regulatory" evidence="10">
    <location>
        <begin position="2"/>
        <end position="116"/>
    </location>
</feature>
<proteinExistence type="predicted"/>
<dbReference type="PROSITE" id="PS50110">
    <property type="entry name" value="RESPONSE_REGULATORY"/>
    <property type="match status" value="1"/>
</dbReference>
<dbReference type="SMART" id="SM00862">
    <property type="entry name" value="Trans_reg_C"/>
    <property type="match status" value="1"/>
</dbReference>
<keyword evidence="6 9" id="KW-0238">DNA-binding</keyword>
<dbReference type="InterPro" id="IPR016032">
    <property type="entry name" value="Sig_transdc_resp-reg_C-effctor"/>
</dbReference>
<dbReference type="FunFam" id="3.40.50.2300:FF:000002">
    <property type="entry name" value="DNA-binding response regulator PhoP"/>
    <property type="match status" value="1"/>
</dbReference>
<dbReference type="PROSITE" id="PS51755">
    <property type="entry name" value="OMPR_PHOB"/>
    <property type="match status" value="1"/>
</dbReference>
<dbReference type="Gene3D" id="6.10.250.690">
    <property type="match status" value="1"/>
</dbReference>
<dbReference type="STRING" id="1137284.GCA_001418205_01273"/>
<keyword evidence="4" id="KW-0902">Two-component regulatory system</keyword>
<name>A0A0K6IJZ0_9GAMM</name>
<dbReference type="AlphaFoldDB" id="A0A0K6IJZ0"/>
<keyword evidence="5" id="KW-0805">Transcription regulation</keyword>
<evidence type="ECO:0000256" key="4">
    <source>
        <dbReference type="ARBA" id="ARBA00023012"/>
    </source>
</evidence>
<evidence type="ECO:0000256" key="2">
    <source>
        <dbReference type="ARBA" id="ARBA00022490"/>
    </source>
</evidence>
<evidence type="ECO:0000256" key="3">
    <source>
        <dbReference type="ARBA" id="ARBA00022553"/>
    </source>
</evidence>
<dbReference type="InterPro" id="IPR001867">
    <property type="entry name" value="OmpR/PhoB-type_DNA-bd"/>
</dbReference>
<dbReference type="CDD" id="cd00383">
    <property type="entry name" value="trans_reg_C"/>
    <property type="match status" value="1"/>
</dbReference>
<dbReference type="SUPFAM" id="SSF52172">
    <property type="entry name" value="CheY-like"/>
    <property type="match status" value="1"/>
</dbReference>
<dbReference type="Gene3D" id="3.40.50.2300">
    <property type="match status" value="1"/>
</dbReference>
<feature type="modified residue" description="4-aspartylphosphate" evidence="8">
    <location>
        <position position="51"/>
    </location>
</feature>
<accession>A0A0K6IJZ0</accession>
<organism evidence="12 13">
    <name type="scientific">Marinomonas fungiae</name>
    <dbReference type="NCBI Taxonomy" id="1137284"/>
    <lineage>
        <taxon>Bacteria</taxon>
        <taxon>Pseudomonadati</taxon>
        <taxon>Pseudomonadota</taxon>
        <taxon>Gammaproteobacteria</taxon>
        <taxon>Oceanospirillales</taxon>
        <taxon>Oceanospirillaceae</taxon>
        <taxon>Marinomonas</taxon>
    </lineage>
</organism>
<evidence type="ECO:0000256" key="9">
    <source>
        <dbReference type="PROSITE-ProRule" id="PRU01091"/>
    </source>
</evidence>
<dbReference type="InterPro" id="IPR001789">
    <property type="entry name" value="Sig_transdc_resp-reg_receiver"/>
</dbReference>
<comment type="subcellular location">
    <subcellularLocation>
        <location evidence="1">Cytoplasm</location>
    </subcellularLocation>
</comment>
<evidence type="ECO:0000313" key="13">
    <source>
        <dbReference type="Proteomes" id="UP000182769"/>
    </source>
</evidence>
<evidence type="ECO:0000256" key="6">
    <source>
        <dbReference type="ARBA" id="ARBA00023125"/>
    </source>
</evidence>
<dbReference type="Gene3D" id="1.10.10.10">
    <property type="entry name" value="Winged helix-like DNA-binding domain superfamily/Winged helix DNA-binding domain"/>
    <property type="match status" value="1"/>
</dbReference>
<feature type="DNA-binding region" description="OmpR/PhoB-type" evidence="9">
    <location>
        <begin position="124"/>
        <end position="218"/>
    </location>
</feature>
<keyword evidence="3 8" id="KW-0597">Phosphoprotein</keyword>
<dbReference type="GO" id="GO:0032993">
    <property type="term" value="C:protein-DNA complex"/>
    <property type="evidence" value="ECO:0007669"/>
    <property type="project" value="TreeGrafter"/>
</dbReference>
<evidence type="ECO:0000259" key="11">
    <source>
        <dbReference type="PROSITE" id="PS51755"/>
    </source>
</evidence>
<gene>
    <name evidence="12" type="ORF">Ga0061065_103274</name>
</gene>
<keyword evidence="13" id="KW-1185">Reference proteome</keyword>
<evidence type="ECO:0000256" key="7">
    <source>
        <dbReference type="ARBA" id="ARBA00023163"/>
    </source>
</evidence>
<protein>
    <submittedName>
        <fullName evidence="12">DNA-binding response regulator, OmpR family, contains REC and winged-helix (WHTH) domain</fullName>
    </submittedName>
</protein>
<evidence type="ECO:0000256" key="8">
    <source>
        <dbReference type="PROSITE-ProRule" id="PRU00169"/>
    </source>
</evidence>
<dbReference type="InterPro" id="IPR011006">
    <property type="entry name" value="CheY-like_superfamily"/>
</dbReference>
<evidence type="ECO:0000256" key="5">
    <source>
        <dbReference type="ARBA" id="ARBA00023015"/>
    </source>
</evidence>
<dbReference type="SMART" id="SM00448">
    <property type="entry name" value="REC"/>
    <property type="match status" value="1"/>
</dbReference>
<evidence type="ECO:0000313" key="12">
    <source>
        <dbReference type="EMBL" id="CUB03423.1"/>
    </source>
</evidence>
<dbReference type="OrthoDB" id="9802426at2"/>
<dbReference type="PANTHER" id="PTHR48111:SF35">
    <property type="entry name" value="TRANSCRIPTIONAL REGULATORY PROTEIN QSEB"/>
    <property type="match status" value="1"/>
</dbReference>
<dbReference type="RefSeq" id="WP_055462381.1">
    <property type="nucleotide sequence ID" value="NZ_CYHG01000003.1"/>
</dbReference>
<dbReference type="Pfam" id="PF00486">
    <property type="entry name" value="Trans_reg_C"/>
    <property type="match status" value="1"/>
</dbReference>
<reference evidence="13" key="1">
    <citation type="submission" date="2015-08" db="EMBL/GenBank/DDBJ databases">
        <authorList>
            <person name="Varghese N."/>
        </authorList>
    </citation>
    <scope>NUCLEOTIDE SEQUENCE [LARGE SCALE GENOMIC DNA]</scope>
    <source>
        <strain evidence="13">JCM 18476</strain>
    </source>
</reference>
<dbReference type="Proteomes" id="UP000182769">
    <property type="component" value="Unassembled WGS sequence"/>
</dbReference>
<dbReference type="EMBL" id="CYHG01000003">
    <property type="protein sequence ID" value="CUB03423.1"/>
    <property type="molecule type" value="Genomic_DNA"/>
</dbReference>
<dbReference type="GO" id="GO:0005829">
    <property type="term" value="C:cytosol"/>
    <property type="evidence" value="ECO:0007669"/>
    <property type="project" value="TreeGrafter"/>
</dbReference>
<dbReference type="InterPro" id="IPR036388">
    <property type="entry name" value="WH-like_DNA-bd_sf"/>
</dbReference>
<dbReference type="SUPFAM" id="SSF46894">
    <property type="entry name" value="C-terminal effector domain of the bipartite response regulators"/>
    <property type="match status" value="1"/>
</dbReference>
<evidence type="ECO:0000256" key="1">
    <source>
        <dbReference type="ARBA" id="ARBA00004496"/>
    </source>
</evidence>
<keyword evidence="7" id="KW-0804">Transcription</keyword>
<dbReference type="GO" id="GO:0000156">
    <property type="term" value="F:phosphorelay response regulator activity"/>
    <property type="evidence" value="ECO:0007669"/>
    <property type="project" value="TreeGrafter"/>
</dbReference>
<dbReference type="PANTHER" id="PTHR48111">
    <property type="entry name" value="REGULATOR OF RPOS"/>
    <property type="match status" value="1"/>
</dbReference>
<dbReference type="Pfam" id="PF00072">
    <property type="entry name" value="Response_reg"/>
    <property type="match status" value="1"/>
</dbReference>
<keyword evidence="2" id="KW-0963">Cytoplasm</keyword>
<feature type="domain" description="OmpR/PhoB-type" evidence="11">
    <location>
        <begin position="124"/>
        <end position="218"/>
    </location>
</feature>
<dbReference type="GO" id="GO:0000976">
    <property type="term" value="F:transcription cis-regulatory region binding"/>
    <property type="evidence" value="ECO:0007669"/>
    <property type="project" value="TreeGrafter"/>
</dbReference>